<evidence type="ECO:0000313" key="4">
    <source>
        <dbReference type="Proteomes" id="UP000184330"/>
    </source>
</evidence>
<evidence type="ECO:0000313" key="3">
    <source>
        <dbReference type="EMBL" id="CZR64489.1"/>
    </source>
</evidence>
<reference evidence="3 4" key="1">
    <citation type="submission" date="2016-03" db="EMBL/GenBank/DDBJ databases">
        <authorList>
            <person name="Ploux O."/>
        </authorList>
    </citation>
    <scope>NUCLEOTIDE SEQUENCE [LARGE SCALE GENOMIC DNA]</scope>
    <source>
        <strain evidence="3 4">UAMH 11012</strain>
    </source>
</reference>
<feature type="region of interest" description="Disordered" evidence="2">
    <location>
        <begin position="721"/>
        <end position="751"/>
    </location>
</feature>
<proteinExistence type="predicted"/>
<feature type="region of interest" description="Disordered" evidence="2">
    <location>
        <begin position="286"/>
        <end position="317"/>
    </location>
</feature>
<accession>A0A1L7XHG9</accession>
<dbReference type="EMBL" id="FJOG01000026">
    <property type="protein sequence ID" value="CZR64489.1"/>
    <property type="molecule type" value="Genomic_DNA"/>
</dbReference>
<evidence type="ECO:0000256" key="2">
    <source>
        <dbReference type="SAM" id="MobiDB-lite"/>
    </source>
</evidence>
<keyword evidence="4" id="KW-1185">Reference proteome</keyword>
<sequence>MADLNDYSDTGIVNDIVSDDRPIAVRKKRRSSVRAPASRTNAPNTILRHGISTPPSTPRRTKKRVRFSDPGPEIQIESASSGLTPFIRRTSISSIPTTKRRHSTPMRLSNRAEYDASPISGEVQFAPLRQVLDGRVKRRLRRHRLSEEINTIEFDKRHETRERRSEVTRLREELAAKDLEVQSMRDEHDIASQLGLESNVSMTTNETLSTKVQELEQEIQDLKAELHRKESDTEEEVDWDMAARDPYDAGFDDDDDDNMVTNYDYEDTMMNDDEVMASPARLNTSFPSPPSSMPNTPCRTTSSISAGTQAELPMSDPEKEELKTELETLQGEIEKLNAAIAFNKDHQDRLTTKLTDFIPSSSFSLHNNGDEHTTLDSALDRVLTTLALTQSSSLEHQTAFSALSTEISNLDFGSSAPDETLELIASQFRQARLDLEYLCPGELSIGFENSKLLELLVDRVKALTQKVKEGDESVDQYHEQELLLRQQLGSRVEAMDELRGQLKLADEVVGSLRSDIVEKDTDNDRLRKALEGYREEVKGLEDLIDRVERESLLKEGALQSEIADLDQRLQHEVMRSEALQADSEGMQTVMVELQRRLSAAIDSAAEVKSQLDNLTPETTAQVAEKDVRIAELGTQIVGLKNAATEREQAHGSALALRDARVSELRTEIERTNNALKSAHATILTLRTENHCLNFKLQAEKSKGQEAVQAVLNIMGYPTPTSNGKTSAAGPMADSSSPVKGPTGPGLLTPASSSVVRRGSMFDAGLARRGSRKRRKYDSGLGFLSEGEEGEAMWMGEFSSDL</sequence>
<gene>
    <name evidence="3" type="ORF">PAC_14387</name>
</gene>
<evidence type="ECO:0000256" key="1">
    <source>
        <dbReference type="SAM" id="Coils"/>
    </source>
</evidence>
<dbReference type="PANTHER" id="PTHR43941">
    <property type="entry name" value="STRUCTURAL MAINTENANCE OF CHROMOSOMES PROTEIN 2"/>
    <property type="match status" value="1"/>
</dbReference>
<feature type="compositionally biased region" description="Polar residues" evidence="2">
    <location>
        <begin position="293"/>
        <end position="308"/>
    </location>
</feature>
<organism evidence="3 4">
    <name type="scientific">Phialocephala subalpina</name>
    <dbReference type="NCBI Taxonomy" id="576137"/>
    <lineage>
        <taxon>Eukaryota</taxon>
        <taxon>Fungi</taxon>
        <taxon>Dikarya</taxon>
        <taxon>Ascomycota</taxon>
        <taxon>Pezizomycotina</taxon>
        <taxon>Leotiomycetes</taxon>
        <taxon>Helotiales</taxon>
        <taxon>Mollisiaceae</taxon>
        <taxon>Phialocephala</taxon>
        <taxon>Phialocephala fortinii species complex</taxon>
    </lineage>
</organism>
<protein>
    <submittedName>
        <fullName evidence="3">Related to USO1 Intracellular protein transport protein</fullName>
    </submittedName>
</protein>
<dbReference type="AlphaFoldDB" id="A0A1L7XHG9"/>
<feature type="coiled-coil region" evidence="1">
    <location>
        <begin position="167"/>
        <end position="232"/>
    </location>
</feature>
<feature type="coiled-coil region" evidence="1">
    <location>
        <begin position="319"/>
        <end position="346"/>
    </location>
</feature>
<dbReference type="PANTHER" id="PTHR43941:SF1">
    <property type="entry name" value="STRUCTURAL MAINTENANCE OF CHROMOSOMES PROTEIN 2"/>
    <property type="match status" value="1"/>
</dbReference>
<feature type="coiled-coil region" evidence="1">
    <location>
        <begin position="516"/>
        <end position="550"/>
    </location>
</feature>
<dbReference type="Proteomes" id="UP000184330">
    <property type="component" value="Unassembled WGS sequence"/>
</dbReference>
<dbReference type="STRING" id="576137.A0A1L7XHG9"/>
<dbReference type="Gene3D" id="1.10.287.1490">
    <property type="match status" value="1"/>
</dbReference>
<name>A0A1L7XHG9_9HELO</name>
<feature type="region of interest" description="Disordered" evidence="2">
    <location>
        <begin position="25"/>
        <end position="66"/>
    </location>
</feature>
<dbReference type="OrthoDB" id="3532430at2759"/>
<keyword evidence="1" id="KW-0175">Coiled coil</keyword>